<dbReference type="FunFam" id="1.10.510.10:FF:000336">
    <property type="entry name" value="Cysteine-rich receptor-like protein kinase 2"/>
    <property type="match status" value="1"/>
</dbReference>
<evidence type="ECO:0000256" key="7">
    <source>
        <dbReference type="ARBA" id="ARBA00022840"/>
    </source>
</evidence>
<dbReference type="InterPro" id="IPR002902">
    <property type="entry name" value="GNK2"/>
</dbReference>
<dbReference type="EMBL" id="JAUHHV010000010">
    <property type="protein sequence ID" value="KAK1410564.1"/>
    <property type="molecule type" value="Genomic_DNA"/>
</dbReference>
<proteinExistence type="predicted"/>
<keyword evidence="17" id="KW-1185">Reference proteome</keyword>
<keyword evidence="4" id="KW-0677">Repeat</keyword>
<evidence type="ECO:0000313" key="16">
    <source>
        <dbReference type="EMBL" id="KAK1410564.1"/>
    </source>
</evidence>
<evidence type="ECO:0000259" key="14">
    <source>
        <dbReference type="PROSITE" id="PS50011"/>
    </source>
</evidence>
<keyword evidence="3 13" id="KW-0732">Signal</keyword>
<dbReference type="InterPro" id="IPR000719">
    <property type="entry name" value="Prot_kinase_dom"/>
</dbReference>
<feature type="domain" description="Gnk2-homologous" evidence="15">
    <location>
        <begin position="28"/>
        <end position="129"/>
    </location>
</feature>
<dbReference type="FunFam" id="3.30.200.20:FF:000015">
    <property type="entry name" value="Somatic embryogenesis receptor kinase 1"/>
    <property type="match status" value="1"/>
</dbReference>
<dbReference type="PROSITE" id="PS00108">
    <property type="entry name" value="PROTEIN_KINASE_ST"/>
    <property type="match status" value="1"/>
</dbReference>
<dbReference type="AlphaFoldDB" id="A0AAD8JVX7"/>
<evidence type="ECO:0000256" key="11">
    <source>
        <dbReference type="SAM" id="MobiDB-lite"/>
    </source>
</evidence>
<protein>
    <recommendedName>
        <fullName evidence="18">Cysteine-rich receptor-like protein kinase 2</fullName>
    </recommendedName>
</protein>
<feature type="domain" description="Protein kinase" evidence="14">
    <location>
        <begin position="321"/>
        <end position="597"/>
    </location>
</feature>
<sequence length="640" mass="72267">MAVLLVLLVLLLTRSAFSQSNDQDNNTNVLTGMFCGHDAVIILPNFIKNRNSTFSQLRMQLLSKRALYARAQVLGEGDSVYAAAQCRNYLSVDQCVACVDAGVSKMVNCKFGAFVSFDNCFVRYENYPDFYQDPYLREDSTGTPAERCGNQSASQPTQFSQVVDGFLSDIRDATPKTSNLYVASTRQITSENATVYVIAQCVQNITHAICQNCMNTAYDKLVSNCLPNTEGRFFDMGCFARYSDTPFFNANQSIDIQNVLRGHSSKVAIIVAAVVGVVLIFLFLRSYVLYRSCKKSKKTEQDFEGEVHYSYSDLQLATNNFSEENVLGKGAFGEVFKAVLGDNNVVAVKKLQVRHAGGKEDFENEVRLISNIHHRNLLRLLGWSMEGSYLLLVLEYMPNGSLDQFLWGSKRGTLNWNQRYEIIYGIARGLAHLHDELHVKIIHRDIKSSNILLGDDFKPKIADFGLARFQPEDQSHVSTKFAGTLGYTAPEYALQGILSEKVDIYSFGIVILEIISGKRSTEVKYDSHHLIDYLLENTWKLYEKKVHIKIIDETIKLNRYEQEHAMKVIEIALLCTQSPASIRPTMSEVVLMLQEGLSFGRRQITRPTFVNDQDRRIYIGSSRPKDISGKQKKDNHEGIF</sequence>
<feature type="signal peptide" evidence="13">
    <location>
        <begin position="1"/>
        <end position="18"/>
    </location>
</feature>
<dbReference type="Gene3D" id="3.30.200.20">
    <property type="entry name" value="Phosphorylase Kinase, domain 1"/>
    <property type="match status" value="1"/>
</dbReference>
<keyword evidence="7 10" id="KW-0067">ATP-binding</keyword>
<dbReference type="Pfam" id="PF01657">
    <property type="entry name" value="Stress-antifung"/>
    <property type="match status" value="2"/>
</dbReference>
<evidence type="ECO:0000256" key="5">
    <source>
        <dbReference type="ARBA" id="ARBA00022741"/>
    </source>
</evidence>
<dbReference type="SMART" id="SM00220">
    <property type="entry name" value="S_TKc"/>
    <property type="match status" value="1"/>
</dbReference>
<keyword evidence="1" id="KW-0723">Serine/threonine-protein kinase</keyword>
<comment type="caution">
    <text evidence="16">The sequence shown here is derived from an EMBL/GenBank/DDBJ whole genome shotgun (WGS) entry which is preliminary data.</text>
</comment>
<dbReference type="InterPro" id="IPR017441">
    <property type="entry name" value="Protein_kinase_ATP_BS"/>
</dbReference>
<dbReference type="InterPro" id="IPR038408">
    <property type="entry name" value="GNK2_sf"/>
</dbReference>
<evidence type="ECO:0000259" key="15">
    <source>
        <dbReference type="PROSITE" id="PS51473"/>
    </source>
</evidence>
<dbReference type="CDD" id="cd14066">
    <property type="entry name" value="STKc_IRAK"/>
    <property type="match status" value="1"/>
</dbReference>
<evidence type="ECO:0000313" key="17">
    <source>
        <dbReference type="Proteomes" id="UP001229421"/>
    </source>
</evidence>
<feature type="transmembrane region" description="Helical" evidence="12">
    <location>
        <begin position="267"/>
        <end position="288"/>
    </location>
</feature>
<keyword evidence="12" id="KW-0812">Transmembrane</keyword>
<dbReference type="InterPro" id="IPR011009">
    <property type="entry name" value="Kinase-like_dom_sf"/>
</dbReference>
<dbReference type="PANTHER" id="PTHR47973">
    <property type="entry name" value="CYSTEINE-RICH RECEPTOR-LIKE PROTEIN KINASE 3"/>
    <property type="match status" value="1"/>
</dbReference>
<dbReference type="InterPro" id="IPR052059">
    <property type="entry name" value="CR_Ser/Thr_kinase"/>
</dbReference>
<gene>
    <name evidence="16" type="ORF">QVD17_37101</name>
</gene>
<dbReference type="Gene3D" id="3.30.430.20">
    <property type="entry name" value="Gnk2 domain, C-X8-C-X2-C motif"/>
    <property type="match status" value="2"/>
</dbReference>
<evidence type="ECO:0000256" key="12">
    <source>
        <dbReference type="SAM" id="Phobius"/>
    </source>
</evidence>
<feature type="chain" id="PRO_5042222267" description="Cysteine-rich receptor-like protein kinase 2" evidence="13">
    <location>
        <begin position="19"/>
        <end position="640"/>
    </location>
</feature>
<evidence type="ECO:0000256" key="3">
    <source>
        <dbReference type="ARBA" id="ARBA00022729"/>
    </source>
</evidence>
<dbReference type="InterPro" id="IPR008271">
    <property type="entry name" value="Ser/Thr_kinase_AS"/>
</dbReference>
<feature type="region of interest" description="Disordered" evidence="11">
    <location>
        <begin position="621"/>
        <end position="640"/>
    </location>
</feature>
<evidence type="ECO:0000256" key="9">
    <source>
        <dbReference type="ARBA" id="ARBA00023180"/>
    </source>
</evidence>
<evidence type="ECO:0000256" key="1">
    <source>
        <dbReference type="ARBA" id="ARBA00022527"/>
    </source>
</evidence>
<feature type="domain" description="Gnk2-homologous" evidence="15">
    <location>
        <begin position="141"/>
        <end position="247"/>
    </location>
</feature>
<dbReference type="InterPro" id="IPR001245">
    <property type="entry name" value="Ser-Thr/Tyr_kinase_cat_dom"/>
</dbReference>
<dbReference type="Gene3D" id="1.10.510.10">
    <property type="entry name" value="Transferase(Phosphotransferase) domain 1"/>
    <property type="match status" value="1"/>
</dbReference>
<evidence type="ECO:0000256" key="4">
    <source>
        <dbReference type="ARBA" id="ARBA00022737"/>
    </source>
</evidence>
<dbReference type="PROSITE" id="PS50011">
    <property type="entry name" value="PROTEIN_KINASE_DOM"/>
    <property type="match status" value="1"/>
</dbReference>
<keyword evidence="2" id="KW-0808">Transferase</keyword>
<accession>A0AAD8JVX7</accession>
<evidence type="ECO:0000256" key="10">
    <source>
        <dbReference type="PROSITE-ProRule" id="PRU10141"/>
    </source>
</evidence>
<dbReference type="PROSITE" id="PS51473">
    <property type="entry name" value="GNK2"/>
    <property type="match status" value="2"/>
</dbReference>
<keyword evidence="9" id="KW-0325">Glycoprotein</keyword>
<keyword evidence="6" id="KW-0418">Kinase</keyword>
<evidence type="ECO:0000256" key="6">
    <source>
        <dbReference type="ARBA" id="ARBA00022777"/>
    </source>
</evidence>
<reference evidence="16" key="1">
    <citation type="journal article" date="2023" name="bioRxiv">
        <title>Improved chromosome-level genome assembly for marigold (Tagetes erecta).</title>
        <authorList>
            <person name="Jiang F."/>
            <person name="Yuan L."/>
            <person name="Wang S."/>
            <person name="Wang H."/>
            <person name="Xu D."/>
            <person name="Wang A."/>
            <person name="Fan W."/>
        </authorList>
    </citation>
    <scope>NUCLEOTIDE SEQUENCE</scope>
    <source>
        <strain evidence="16">WSJ</strain>
        <tissue evidence="16">Leaf</tissue>
    </source>
</reference>
<evidence type="ECO:0008006" key="18">
    <source>
        <dbReference type="Google" id="ProtNLM"/>
    </source>
</evidence>
<feature type="binding site" evidence="10">
    <location>
        <position position="350"/>
    </location>
    <ligand>
        <name>ATP</name>
        <dbReference type="ChEBI" id="CHEBI:30616"/>
    </ligand>
</feature>
<dbReference type="Pfam" id="PF07714">
    <property type="entry name" value="PK_Tyr_Ser-Thr"/>
    <property type="match status" value="1"/>
</dbReference>
<keyword evidence="5 10" id="KW-0547">Nucleotide-binding</keyword>
<dbReference type="CDD" id="cd23509">
    <property type="entry name" value="Gnk2-like"/>
    <property type="match status" value="2"/>
</dbReference>
<organism evidence="16 17">
    <name type="scientific">Tagetes erecta</name>
    <name type="common">African marigold</name>
    <dbReference type="NCBI Taxonomy" id="13708"/>
    <lineage>
        <taxon>Eukaryota</taxon>
        <taxon>Viridiplantae</taxon>
        <taxon>Streptophyta</taxon>
        <taxon>Embryophyta</taxon>
        <taxon>Tracheophyta</taxon>
        <taxon>Spermatophyta</taxon>
        <taxon>Magnoliopsida</taxon>
        <taxon>eudicotyledons</taxon>
        <taxon>Gunneridae</taxon>
        <taxon>Pentapetalae</taxon>
        <taxon>asterids</taxon>
        <taxon>campanulids</taxon>
        <taxon>Asterales</taxon>
        <taxon>Asteraceae</taxon>
        <taxon>Asteroideae</taxon>
        <taxon>Heliantheae alliance</taxon>
        <taxon>Tageteae</taxon>
        <taxon>Tagetes</taxon>
    </lineage>
</organism>
<name>A0AAD8JVX7_TARER</name>
<dbReference type="SUPFAM" id="SSF56112">
    <property type="entry name" value="Protein kinase-like (PK-like)"/>
    <property type="match status" value="1"/>
</dbReference>
<evidence type="ECO:0000256" key="8">
    <source>
        <dbReference type="ARBA" id="ARBA00023170"/>
    </source>
</evidence>
<dbReference type="Proteomes" id="UP001229421">
    <property type="component" value="Unassembled WGS sequence"/>
</dbReference>
<evidence type="ECO:0000256" key="2">
    <source>
        <dbReference type="ARBA" id="ARBA00022679"/>
    </source>
</evidence>
<dbReference type="PROSITE" id="PS00107">
    <property type="entry name" value="PROTEIN_KINASE_ATP"/>
    <property type="match status" value="1"/>
</dbReference>
<evidence type="ECO:0000256" key="13">
    <source>
        <dbReference type="SAM" id="SignalP"/>
    </source>
</evidence>
<keyword evidence="12" id="KW-0472">Membrane</keyword>
<dbReference type="GO" id="GO:0005524">
    <property type="term" value="F:ATP binding"/>
    <property type="evidence" value="ECO:0007669"/>
    <property type="project" value="UniProtKB-UniRule"/>
</dbReference>
<keyword evidence="12" id="KW-1133">Transmembrane helix</keyword>
<dbReference type="GO" id="GO:0004674">
    <property type="term" value="F:protein serine/threonine kinase activity"/>
    <property type="evidence" value="ECO:0007669"/>
    <property type="project" value="UniProtKB-KW"/>
</dbReference>
<keyword evidence="8" id="KW-0675">Receptor</keyword>